<dbReference type="EMBL" id="BOON01000031">
    <property type="protein sequence ID" value="GII23702.1"/>
    <property type="molecule type" value="Genomic_DNA"/>
</dbReference>
<sequence length="291" mass="29851">MSRRAWLQLLTLAALWGAVYPLIAVALQGFSPVAVVFGRVALAALLLTPLAVHRNALRPLWKHPRAIIETVLVQSTAPLLLLAFGQQHVGSGLAGILIGAQPLFVALLASRYAPEERPQGWKGRAGLTLGLLGLILIFGVDLRGGQLALAGGSLVLLAAVCYAGGAIMIHRRHADAPPLGVATSAMLVSTAALAIPTAFSLPAHIPGGRVLAALAVVGVVCTGATLALFYALIVRIGPARAALAFYLSPGFAVTFGAVFLSETITPSAIAGLCAIVVGSLLAAQRTEPTPP</sequence>
<evidence type="ECO:0000256" key="1">
    <source>
        <dbReference type="ARBA" id="ARBA00004141"/>
    </source>
</evidence>
<dbReference type="InterPro" id="IPR000620">
    <property type="entry name" value="EamA_dom"/>
</dbReference>
<dbReference type="Pfam" id="PF00892">
    <property type="entry name" value="EamA"/>
    <property type="match status" value="2"/>
</dbReference>
<dbReference type="InterPro" id="IPR037185">
    <property type="entry name" value="EmrE-like"/>
</dbReference>
<proteinExistence type="inferred from homology"/>
<keyword evidence="4 6" id="KW-1133">Transmembrane helix</keyword>
<feature type="domain" description="EamA" evidence="7">
    <location>
        <begin position="151"/>
        <end position="282"/>
    </location>
</feature>
<comment type="caution">
    <text evidence="8">The sequence shown here is derived from an EMBL/GenBank/DDBJ whole genome shotgun (WGS) entry which is preliminary data.</text>
</comment>
<gene>
    <name evidence="8" type="ORF">Pme01_32990</name>
</gene>
<feature type="transmembrane region" description="Helical" evidence="6">
    <location>
        <begin position="179"/>
        <end position="199"/>
    </location>
</feature>
<feature type="transmembrane region" description="Helical" evidence="6">
    <location>
        <begin position="90"/>
        <end position="109"/>
    </location>
</feature>
<dbReference type="AlphaFoldDB" id="A0A8J3TD60"/>
<dbReference type="RefSeq" id="WP_168114275.1">
    <property type="nucleotide sequence ID" value="NZ_BOON01000031.1"/>
</dbReference>
<reference evidence="8" key="1">
    <citation type="submission" date="2021-01" db="EMBL/GenBank/DDBJ databases">
        <title>Whole genome shotgun sequence of Planosporangium mesophilum NBRC 109066.</title>
        <authorList>
            <person name="Komaki H."/>
            <person name="Tamura T."/>
        </authorList>
    </citation>
    <scope>NUCLEOTIDE SEQUENCE</scope>
    <source>
        <strain evidence="8">NBRC 109066</strain>
    </source>
</reference>
<keyword evidence="5 6" id="KW-0472">Membrane</keyword>
<comment type="subcellular location">
    <subcellularLocation>
        <location evidence="1">Membrane</location>
        <topology evidence="1">Multi-pass membrane protein</topology>
    </subcellularLocation>
</comment>
<dbReference type="GO" id="GO:0016020">
    <property type="term" value="C:membrane"/>
    <property type="evidence" value="ECO:0007669"/>
    <property type="project" value="UniProtKB-SubCell"/>
</dbReference>
<feature type="domain" description="EamA" evidence="7">
    <location>
        <begin position="7"/>
        <end position="138"/>
    </location>
</feature>
<evidence type="ECO:0000256" key="4">
    <source>
        <dbReference type="ARBA" id="ARBA00022989"/>
    </source>
</evidence>
<feature type="transmembrane region" description="Helical" evidence="6">
    <location>
        <begin position="211"/>
        <end position="234"/>
    </location>
</feature>
<keyword evidence="3 6" id="KW-0812">Transmembrane</keyword>
<evidence type="ECO:0000313" key="9">
    <source>
        <dbReference type="Proteomes" id="UP000599074"/>
    </source>
</evidence>
<accession>A0A8J3TD60</accession>
<comment type="similarity">
    <text evidence="2">Belongs to the EamA transporter family.</text>
</comment>
<feature type="transmembrane region" description="Helical" evidence="6">
    <location>
        <begin position="146"/>
        <end position="167"/>
    </location>
</feature>
<feature type="transmembrane region" description="Helical" evidence="6">
    <location>
        <begin position="266"/>
        <end position="283"/>
    </location>
</feature>
<evidence type="ECO:0000259" key="7">
    <source>
        <dbReference type="Pfam" id="PF00892"/>
    </source>
</evidence>
<protein>
    <submittedName>
        <fullName evidence="8">Membrane protein</fullName>
    </submittedName>
</protein>
<evidence type="ECO:0000256" key="5">
    <source>
        <dbReference type="ARBA" id="ARBA00023136"/>
    </source>
</evidence>
<evidence type="ECO:0000313" key="8">
    <source>
        <dbReference type="EMBL" id="GII23702.1"/>
    </source>
</evidence>
<keyword evidence="9" id="KW-1185">Reference proteome</keyword>
<organism evidence="8 9">
    <name type="scientific">Planosporangium mesophilum</name>
    <dbReference type="NCBI Taxonomy" id="689768"/>
    <lineage>
        <taxon>Bacteria</taxon>
        <taxon>Bacillati</taxon>
        <taxon>Actinomycetota</taxon>
        <taxon>Actinomycetes</taxon>
        <taxon>Micromonosporales</taxon>
        <taxon>Micromonosporaceae</taxon>
        <taxon>Planosporangium</taxon>
    </lineage>
</organism>
<name>A0A8J3TD60_9ACTN</name>
<dbReference type="SUPFAM" id="SSF103481">
    <property type="entry name" value="Multidrug resistance efflux transporter EmrE"/>
    <property type="match status" value="2"/>
</dbReference>
<feature type="transmembrane region" description="Helical" evidence="6">
    <location>
        <begin position="121"/>
        <end position="140"/>
    </location>
</feature>
<feature type="transmembrane region" description="Helical" evidence="6">
    <location>
        <begin position="241"/>
        <end position="260"/>
    </location>
</feature>
<evidence type="ECO:0000256" key="6">
    <source>
        <dbReference type="SAM" id="Phobius"/>
    </source>
</evidence>
<dbReference type="PANTHER" id="PTHR32322">
    <property type="entry name" value="INNER MEMBRANE TRANSPORTER"/>
    <property type="match status" value="1"/>
</dbReference>
<evidence type="ECO:0000256" key="3">
    <source>
        <dbReference type="ARBA" id="ARBA00022692"/>
    </source>
</evidence>
<evidence type="ECO:0000256" key="2">
    <source>
        <dbReference type="ARBA" id="ARBA00007362"/>
    </source>
</evidence>
<dbReference type="InterPro" id="IPR050638">
    <property type="entry name" value="AA-Vitamin_Transporters"/>
</dbReference>
<dbReference type="Proteomes" id="UP000599074">
    <property type="component" value="Unassembled WGS sequence"/>
</dbReference>
<dbReference type="PANTHER" id="PTHR32322:SF9">
    <property type="entry name" value="AMINO-ACID METABOLITE EFFLUX PUMP-RELATED"/>
    <property type="match status" value="1"/>
</dbReference>